<protein>
    <submittedName>
        <fullName evidence="2">Xylose isomerase</fullName>
    </submittedName>
</protein>
<dbReference type="SUPFAM" id="SSF51658">
    <property type="entry name" value="Xylose isomerase-like"/>
    <property type="match status" value="1"/>
</dbReference>
<evidence type="ECO:0000259" key="1">
    <source>
        <dbReference type="Pfam" id="PF01261"/>
    </source>
</evidence>
<dbReference type="PANTHER" id="PTHR12110">
    <property type="entry name" value="HYDROXYPYRUVATE ISOMERASE"/>
    <property type="match status" value="1"/>
</dbReference>
<dbReference type="InterPro" id="IPR013022">
    <property type="entry name" value="Xyl_isomerase-like_TIM-brl"/>
</dbReference>
<organism evidence="2 3">
    <name type="scientific">Rugosimonospora africana</name>
    <dbReference type="NCBI Taxonomy" id="556532"/>
    <lineage>
        <taxon>Bacteria</taxon>
        <taxon>Bacillati</taxon>
        <taxon>Actinomycetota</taxon>
        <taxon>Actinomycetes</taxon>
        <taxon>Micromonosporales</taxon>
        <taxon>Micromonosporaceae</taxon>
        <taxon>Rugosimonospora</taxon>
    </lineage>
</organism>
<dbReference type="InterPro" id="IPR036237">
    <property type="entry name" value="Xyl_isomerase-like_sf"/>
</dbReference>
<dbReference type="EMBL" id="BONZ01000045">
    <property type="protein sequence ID" value="GIH16585.1"/>
    <property type="molecule type" value="Genomic_DNA"/>
</dbReference>
<feature type="domain" description="Xylose isomerase-like TIM barrel" evidence="1">
    <location>
        <begin position="26"/>
        <end position="224"/>
    </location>
</feature>
<dbReference type="PANTHER" id="PTHR12110:SF41">
    <property type="entry name" value="INOSOSE DEHYDRATASE"/>
    <property type="match status" value="1"/>
</dbReference>
<dbReference type="RefSeq" id="WP_203920169.1">
    <property type="nucleotide sequence ID" value="NZ_BONZ01000045.1"/>
</dbReference>
<dbReference type="AlphaFoldDB" id="A0A8J3VRT9"/>
<evidence type="ECO:0000313" key="3">
    <source>
        <dbReference type="Proteomes" id="UP000642748"/>
    </source>
</evidence>
<evidence type="ECO:0000313" key="2">
    <source>
        <dbReference type="EMBL" id="GIH16585.1"/>
    </source>
</evidence>
<reference evidence="2" key="1">
    <citation type="submission" date="2021-01" db="EMBL/GenBank/DDBJ databases">
        <title>Whole genome shotgun sequence of Rugosimonospora africana NBRC 104875.</title>
        <authorList>
            <person name="Komaki H."/>
            <person name="Tamura T."/>
        </authorList>
    </citation>
    <scope>NUCLEOTIDE SEQUENCE</scope>
    <source>
        <strain evidence="2">NBRC 104875</strain>
    </source>
</reference>
<keyword evidence="2" id="KW-0413">Isomerase</keyword>
<dbReference type="Pfam" id="PF01261">
    <property type="entry name" value="AP_endonuc_2"/>
    <property type="match status" value="1"/>
</dbReference>
<dbReference type="Gene3D" id="3.20.20.150">
    <property type="entry name" value="Divalent-metal-dependent TIM barrel enzymes"/>
    <property type="match status" value="1"/>
</dbReference>
<name>A0A8J3VRT9_9ACTN</name>
<gene>
    <name evidence="2" type="ORF">Raf01_47570</name>
</gene>
<dbReference type="GO" id="GO:0016853">
    <property type="term" value="F:isomerase activity"/>
    <property type="evidence" value="ECO:0007669"/>
    <property type="project" value="UniProtKB-KW"/>
</dbReference>
<dbReference type="Proteomes" id="UP000642748">
    <property type="component" value="Unassembled WGS sequence"/>
</dbReference>
<accession>A0A8J3VRT9</accession>
<dbReference type="InterPro" id="IPR050312">
    <property type="entry name" value="IolE/XylAMocC-like"/>
</dbReference>
<sequence length="249" mass="27652">MPLRSVSLQLYSVRQAIEHDLAGTLARVAEIGYQQVESSYRLYSRGPQFIDALRAHSLASPTMTSPLVDVDLHAVFAAANEIGAHTVVETFVPEQFWTSVDDAVRVAEHLNVAAQVAAGYGLRVGYHNHWWELERLFDGRTALETMVDRLRPEVVLEVDAYWAAVGGQDVAALLSRLSDRVRFLHLKDGPIDRENLRQLPAGQGKLPIPEILDAVPDLEVGVVEFDEYAGDIFQAVDASLRYLRPLVTP</sequence>
<comment type="caution">
    <text evidence="2">The sequence shown here is derived from an EMBL/GenBank/DDBJ whole genome shotgun (WGS) entry which is preliminary data.</text>
</comment>
<keyword evidence="3" id="KW-1185">Reference proteome</keyword>
<proteinExistence type="predicted"/>